<protein>
    <submittedName>
        <fullName evidence="2">Uncharacterized protein</fullName>
    </submittedName>
</protein>
<feature type="signal peptide" evidence="1">
    <location>
        <begin position="1"/>
        <end position="25"/>
    </location>
</feature>
<evidence type="ECO:0000313" key="3">
    <source>
        <dbReference type="Proteomes" id="UP001166402"/>
    </source>
</evidence>
<dbReference type="RefSeq" id="WP_209453208.1">
    <property type="nucleotide sequence ID" value="NZ_JAGGLT010000006.1"/>
</dbReference>
<gene>
    <name evidence="2" type="ORF">J2Z80_000784</name>
</gene>
<evidence type="ECO:0000313" key="2">
    <source>
        <dbReference type="EMBL" id="MBP2071273.1"/>
    </source>
</evidence>
<feature type="chain" id="PRO_5045992655" evidence="1">
    <location>
        <begin position="26"/>
        <end position="233"/>
    </location>
</feature>
<dbReference type="EMBL" id="JAGGLT010000006">
    <property type="protein sequence ID" value="MBP2071273.1"/>
    <property type="molecule type" value="Genomic_DNA"/>
</dbReference>
<sequence length="233" mass="25896">MLKKLVSLLLIIVLFTISSFSFAFANDIAKGKITNISSYMTWIKENTNEEEASKFVEQIKTLPLDKQEKFISYLNNADLMAKVLTEKLEPGETKYLENGDISITLNETNQSINFNPMIKSSSAIQYRRATYTKDIEIFGIAILENVVWVDYSHDGNSILGIQGCDAVTTRNFIPVWSLSWSGLHSWGIGGTRAYASADITFSVLYQGSITLGAGEIGVWGDINNLSGGWIKKL</sequence>
<evidence type="ECO:0000256" key="1">
    <source>
        <dbReference type="SAM" id="SignalP"/>
    </source>
</evidence>
<proteinExistence type="predicted"/>
<organism evidence="2 3">
    <name type="scientific">Thermoanaerobacterium butyriciformans</name>
    <dbReference type="NCBI Taxonomy" id="1702242"/>
    <lineage>
        <taxon>Bacteria</taxon>
        <taxon>Bacillati</taxon>
        <taxon>Bacillota</taxon>
        <taxon>Clostridia</taxon>
        <taxon>Thermoanaerobacterales</taxon>
        <taxon>Thermoanaerobacteraceae</taxon>
        <taxon>Thermoanaerobacterium</taxon>
    </lineage>
</organism>
<reference evidence="2" key="1">
    <citation type="submission" date="2021-03" db="EMBL/GenBank/DDBJ databases">
        <title>Genomic Encyclopedia of Type Strains, Phase IV (KMG-IV): sequencing the most valuable type-strain genomes for metagenomic binning, comparative biology and taxonomic classification.</title>
        <authorList>
            <person name="Goeker M."/>
        </authorList>
    </citation>
    <scope>NUCLEOTIDE SEQUENCE</scope>
    <source>
        <strain evidence="2">DSM 101588</strain>
    </source>
</reference>
<keyword evidence="3" id="KW-1185">Reference proteome</keyword>
<name>A0ABS4NE29_9THEO</name>
<accession>A0ABS4NE29</accession>
<keyword evidence="1" id="KW-0732">Signal</keyword>
<dbReference type="Proteomes" id="UP001166402">
    <property type="component" value="Unassembled WGS sequence"/>
</dbReference>
<comment type="caution">
    <text evidence="2">The sequence shown here is derived from an EMBL/GenBank/DDBJ whole genome shotgun (WGS) entry which is preliminary data.</text>
</comment>